<comment type="cofactor">
    <cofactor evidence="3">
        <name>Mn(2+)</name>
        <dbReference type="ChEBI" id="CHEBI:29035"/>
    </cofactor>
</comment>
<feature type="domain" description="Galactosyltransferase C-terminal" evidence="5">
    <location>
        <begin position="298"/>
        <end position="350"/>
    </location>
</feature>
<dbReference type="OrthoDB" id="6269184at2759"/>
<dbReference type="PANTHER" id="PTHR11675">
    <property type="entry name" value="N-ACETYLGALACTOSAMINYLTRANSFERASE"/>
    <property type="match status" value="1"/>
</dbReference>
<dbReference type="SUPFAM" id="SSF53448">
    <property type="entry name" value="Nucleotide-diphospho-sugar transferases"/>
    <property type="match status" value="1"/>
</dbReference>
<comment type="caution">
    <text evidence="6">The sequence shown here is derived from an EMBL/GenBank/DDBJ whole genome shotgun (WGS) entry which is preliminary data.</text>
</comment>
<dbReference type="InterPro" id="IPR027791">
    <property type="entry name" value="Galactosyl_T_C"/>
</dbReference>
<dbReference type="Proteomes" id="UP000242188">
    <property type="component" value="Unassembled WGS sequence"/>
</dbReference>
<dbReference type="InterPro" id="IPR035992">
    <property type="entry name" value="Ricin_B-like_lectins"/>
</dbReference>
<dbReference type="Pfam" id="PF00535">
    <property type="entry name" value="Glycos_transf_2"/>
    <property type="match status" value="1"/>
</dbReference>
<dbReference type="Pfam" id="PF02709">
    <property type="entry name" value="Glyco_transf_7C"/>
    <property type="match status" value="1"/>
</dbReference>
<dbReference type="UniPathway" id="UPA00378"/>
<proteinExistence type="inferred from homology"/>
<accession>A0A210PV43</accession>
<comment type="subcellular location">
    <subcellularLocation>
        <location evidence="3">Golgi apparatus membrane</location>
        <topology evidence="3">Single-pass type II membrane protein</topology>
    </subcellularLocation>
</comment>
<protein>
    <recommendedName>
        <fullName evidence="3">Polypeptide N-acetylgalactosaminyltransferase</fullName>
        <ecNumber evidence="3">2.4.1.-</ecNumber>
    </recommendedName>
    <alternativeName>
        <fullName evidence="3">Protein-UDP acetylgalactosaminyltransferase</fullName>
    </alternativeName>
</protein>
<dbReference type="GO" id="GO:0006493">
    <property type="term" value="P:protein O-linked glycosylation"/>
    <property type="evidence" value="ECO:0007669"/>
    <property type="project" value="TreeGrafter"/>
</dbReference>
<dbReference type="SUPFAM" id="SSF50370">
    <property type="entry name" value="Ricin B-like lectins"/>
    <property type="match status" value="1"/>
</dbReference>
<evidence type="ECO:0000313" key="7">
    <source>
        <dbReference type="Proteomes" id="UP000242188"/>
    </source>
</evidence>
<keyword evidence="3" id="KW-0333">Golgi apparatus</keyword>
<dbReference type="InterPro" id="IPR029044">
    <property type="entry name" value="Nucleotide-diphossugar_trans"/>
</dbReference>
<comment type="similarity">
    <text evidence="3">Belongs to the glycosyltransferase 2 family. GalNAc-T subfamily.</text>
</comment>
<reference evidence="6 7" key="1">
    <citation type="journal article" date="2017" name="Nat. Ecol. Evol.">
        <title>Scallop genome provides insights into evolution of bilaterian karyotype and development.</title>
        <authorList>
            <person name="Wang S."/>
            <person name="Zhang J."/>
            <person name="Jiao W."/>
            <person name="Li J."/>
            <person name="Xun X."/>
            <person name="Sun Y."/>
            <person name="Guo X."/>
            <person name="Huan P."/>
            <person name="Dong B."/>
            <person name="Zhang L."/>
            <person name="Hu X."/>
            <person name="Sun X."/>
            <person name="Wang J."/>
            <person name="Zhao C."/>
            <person name="Wang Y."/>
            <person name="Wang D."/>
            <person name="Huang X."/>
            <person name="Wang R."/>
            <person name="Lv J."/>
            <person name="Li Y."/>
            <person name="Zhang Z."/>
            <person name="Liu B."/>
            <person name="Lu W."/>
            <person name="Hui Y."/>
            <person name="Liang J."/>
            <person name="Zhou Z."/>
            <person name="Hou R."/>
            <person name="Li X."/>
            <person name="Liu Y."/>
            <person name="Li H."/>
            <person name="Ning X."/>
            <person name="Lin Y."/>
            <person name="Zhao L."/>
            <person name="Xing Q."/>
            <person name="Dou J."/>
            <person name="Li Y."/>
            <person name="Mao J."/>
            <person name="Guo H."/>
            <person name="Dou H."/>
            <person name="Li T."/>
            <person name="Mu C."/>
            <person name="Jiang W."/>
            <person name="Fu Q."/>
            <person name="Fu X."/>
            <person name="Miao Y."/>
            <person name="Liu J."/>
            <person name="Yu Q."/>
            <person name="Li R."/>
            <person name="Liao H."/>
            <person name="Li X."/>
            <person name="Kong Y."/>
            <person name="Jiang Z."/>
            <person name="Chourrout D."/>
            <person name="Li R."/>
            <person name="Bao Z."/>
        </authorList>
    </citation>
    <scope>NUCLEOTIDE SEQUENCE [LARGE SCALE GENOMIC DNA]</scope>
    <source>
        <strain evidence="6 7">PY_sf001</strain>
    </source>
</reference>
<organism evidence="6 7">
    <name type="scientific">Mizuhopecten yessoensis</name>
    <name type="common">Japanese scallop</name>
    <name type="synonym">Patinopecten yessoensis</name>
    <dbReference type="NCBI Taxonomy" id="6573"/>
    <lineage>
        <taxon>Eukaryota</taxon>
        <taxon>Metazoa</taxon>
        <taxon>Spiralia</taxon>
        <taxon>Lophotrochozoa</taxon>
        <taxon>Mollusca</taxon>
        <taxon>Bivalvia</taxon>
        <taxon>Autobranchia</taxon>
        <taxon>Pteriomorphia</taxon>
        <taxon>Pectinida</taxon>
        <taxon>Pectinoidea</taxon>
        <taxon>Pectinidae</taxon>
        <taxon>Mizuhopecten</taxon>
    </lineage>
</organism>
<sequence length="591" mass="68080">MAKSGRAKCGFRRLLPALLLFILGQTWIILMSLPQSFRQLETERLELAQQQRGVAYKLSVMEDEKYTSKLERTLQSILARHQNVSDTVNHNYNVSAGNSISVRRSVPDTRLSECHNITYPIDTTYAVSVVIIFHNEALSTLLRTVHSVIDRSPEENLKGVILVDDFSTMTYLKDELDMYLSLVPKARVIRNRQRAGLVRSRMNGARNATGDVLVFFDAHMECNTRWLEPLLHVLKVEPTAILQPVVDIIAAKSMEYYAYDDGRRYRGGFGWDMRYSWFVIPEYLELAIASKTTPFITPVLVGNAIAVRRDHFFRIGGFDEGLDIWGGEHFDLSFKNWMCAGRVLTVPCSKVGHLFKEGQSYSFDGDRYTIIQKNLMRVAEIWMDEYKDVFYRIRRARNANFPVLDQTSLRKQKNFIKSLNCKTFRWYLQNVLPEQKVPPIDAAFYGEITNVRTTGCLTVLDDFYIGITFDCFKYRILPINSFTFTKNGKFKYNDRCVFVDNENRFLKISTCDETRGVFAGKWSFVTEDPAAIVGSLHFEISGSARILCVGHVTGVIQKVHFKEQMAQGINCNKSSYLETSYQNWFFMYKLV</sequence>
<dbReference type="EC" id="2.4.1.-" evidence="3"/>
<dbReference type="GO" id="GO:0004653">
    <property type="term" value="F:polypeptide N-acetylgalactosaminyltransferase activity"/>
    <property type="evidence" value="ECO:0007669"/>
    <property type="project" value="TreeGrafter"/>
</dbReference>
<dbReference type="AlphaFoldDB" id="A0A210PV43"/>
<keyword evidence="2 3" id="KW-1015">Disulfide bond</keyword>
<comment type="pathway">
    <text evidence="3">Protein modification; protein glycosylation.</text>
</comment>
<keyword evidence="1 3" id="KW-0808">Transferase</keyword>
<evidence type="ECO:0000313" key="6">
    <source>
        <dbReference type="EMBL" id="OWF40367.1"/>
    </source>
</evidence>
<gene>
    <name evidence="6" type="ORF">KP79_PYT05516</name>
</gene>
<evidence type="ECO:0000259" key="4">
    <source>
        <dbReference type="Pfam" id="PF00535"/>
    </source>
</evidence>
<keyword evidence="7" id="KW-1185">Reference proteome</keyword>
<evidence type="ECO:0000256" key="1">
    <source>
        <dbReference type="ARBA" id="ARBA00022679"/>
    </source>
</evidence>
<dbReference type="InterPro" id="IPR001173">
    <property type="entry name" value="Glyco_trans_2-like"/>
</dbReference>
<dbReference type="EMBL" id="NEDP02005473">
    <property type="protein sequence ID" value="OWF40367.1"/>
    <property type="molecule type" value="Genomic_DNA"/>
</dbReference>
<keyword evidence="3" id="KW-0464">Manganese</keyword>
<keyword evidence="3" id="KW-0430">Lectin</keyword>
<dbReference type="GO" id="GO:0030246">
    <property type="term" value="F:carbohydrate binding"/>
    <property type="evidence" value="ECO:0007669"/>
    <property type="project" value="UniProtKB-KW"/>
</dbReference>
<evidence type="ECO:0000259" key="5">
    <source>
        <dbReference type="Pfam" id="PF02709"/>
    </source>
</evidence>
<name>A0A210PV43_MIZYE</name>
<dbReference type="STRING" id="6573.A0A210PV43"/>
<evidence type="ECO:0000256" key="2">
    <source>
        <dbReference type="ARBA" id="ARBA00023157"/>
    </source>
</evidence>
<evidence type="ECO:0000256" key="3">
    <source>
        <dbReference type="RuleBase" id="RU361242"/>
    </source>
</evidence>
<dbReference type="GO" id="GO:0000139">
    <property type="term" value="C:Golgi membrane"/>
    <property type="evidence" value="ECO:0007669"/>
    <property type="project" value="UniProtKB-SubCell"/>
</dbReference>
<dbReference type="PANTHER" id="PTHR11675:SF119">
    <property type="entry name" value="POLYPEPTIDE N-ACETYLGALACTOSAMINYLTRANSFERASE 2"/>
    <property type="match status" value="1"/>
</dbReference>
<dbReference type="Gene3D" id="3.90.550.10">
    <property type="entry name" value="Spore Coat Polysaccharide Biosynthesis Protein SpsA, Chain A"/>
    <property type="match status" value="1"/>
</dbReference>
<keyword evidence="3" id="KW-0328">Glycosyltransferase</keyword>
<feature type="domain" description="Glycosyltransferase 2-like" evidence="4">
    <location>
        <begin position="128"/>
        <end position="262"/>
    </location>
</feature>